<evidence type="ECO:0008006" key="5">
    <source>
        <dbReference type="Google" id="ProtNLM"/>
    </source>
</evidence>
<evidence type="ECO:0000313" key="4">
    <source>
        <dbReference type="Proteomes" id="UP001142372"/>
    </source>
</evidence>
<dbReference type="RefSeq" id="WP_271175654.1">
    <property type="nucleotide sequence ID" value="NZ_BAAAJO010000001.1"/>
</dbReference>
<feature type="transmembrane region" description="Helical" evidence="2">
    <location>
        <begin position="430"/>
        <end position="448"/>
    </location>
</feature>
<feature type="transmembrane region" description="Helical" evidence="2">
    <location>
        <begin position="406"/>
        <end position="424"/>
    </location>
</feature>
<keyword evidence="2" id="KW-1133">Transmembrane helix</keyword>
<evidence type="ECO:0000313" key="3">
    <source>
        <dbReference type="EMBL" id="GLJ74980.1"/>
    </source>
</evidence>
<evidence type="ECO:0000256" key="2">
    <source>
        <dbReference type="SAM" id="Phobius"/>
    </source>
</evidence>
<name>A0A9W6H7D9_9MICO</name>
<feature type="coiled-coil region" evidence="1">
    <location>
        <begin position="6"/>
        <end position="33"/>
    </location>
</feature>
<comment type="caution">
    <text evidence="3">The sequence shown here is derived from an EMBL/GenBank/DDBJ whole genome shotgun (WGS) entry which is preliminary data.</text>
</comment>
<dbReference type="EMBL" id="BSEN01000001">
    <property type="protein sequence ID" value="GLJ74980.1"/>
    <property type="molecule type" value="Genomic_DNA"/>
</dbReference>
<accession>A0A9W6H7D9</accession>
<reference evidence="3" key="1">
    <citation type="journal article" date="2014" name="Int. J. Syst. Evol. Microbiol.">
        <title>Complete genome sequence of Corynebacterium casei LMG S-19264T (=DSM 44701T), isolated from a smear-ripened cheese.</title>
        <authorList>
            <consortium name="US DOE Joint Genome Institute (JGI-PGF)"/>
            <person name="Walter F."/>
            <person name="Albersmeier A."/>
            <person name="Kalinowski J."/>
            <person name="Ruckert C."/>
        </authorList>
    </citation>
    <scope>NUCLEOTIDE SEQUENCE</scope>
    <source>
        <strain evidence="3">VKM Ac-1401</strain>
    </source>
</reference>
<feature type="transmembrane region" description="Helical" evidence="2">
    <location>
        <begin position="341"/>
        <end position="363"/>
    </location>
</feature>
<keyword evidence="2" id="KW-0812">Transmembrane</keyword>
<feature type="transmembrane region" description="Helical" evidence="2">
    <location>
        <begin position="258"/>
        <end position="285"/>
    </location>
</feature>
<feature type="transmembrane region" description="Helical" evidence="2">
    <location>
        <begin position="62"/>
        <end position="84"/>
    </location>
</feature>
<dbReference type="AlphaFoldDB" id="A0A9W6H7D9"/>
<reference evidence="3" key="2">
    <citation type="submission" date="2023-01" db="EMBL/GenBank/DDBJ databases">
        <authorList>
            <person name="Sun Q."/>
            <person name="Evtushenko L."/>
        </authorList>
    </citation>
    <scope>NUCLEOTIDE SEQUENCE</scope>
    <source>
        <strain evidence="3">VKM Ac-1401</strain>
    </source>
</reference>
<sequence>MARVTSSELLAKIERLEGENAALRERLDNAQTMPIPPLEGDGVSGGGDVVATRRKRGWGWTLLATVLILIGAILAPVAVAASWAKVQLTDTDSFVAAYAPLADDPGVQAYVTDQAVQVIQQNVDIPALTSQVIDGITSLGTGPVATKALEALKGPAAQGIVTLVKSTVGNFVASDAFAEVWQQALRASHAQFVATMQGDPKAAIAVGSDGSVGVQLGPIIDRVKQLLVQQGMTFASQIPSVDRTITVAQNSSLPTIQLFYGLAVGAGAWLPWVALLFLAAGVLVARRRALALVWSAVALALGMVVIVAGIAIGRLVFIASVSPSLLPSDVARTVFSTVTTAMVDTGVAVLVLAIVVALVAWYSGPFAVPRRLRGFFGAGTTWVREAAERHGISTGRTGEWLYAQRVLLRAAIAVIAAAVVLFVRPLTPGLIIWTLVIAAIVIVILELVQRPVITVPETADDETPIVTVP</sequence>
<evidence type="ECO:0000256" key="1">
    <source>
        <dbReference type="SAM" id="Coils"/>
    </source>
</evidence>
<protein>
    <recommendedName>
        <fullName evidence="5">Integral membrane protein</fullName>
    </recommendedName>
</protein>
<dbReference type="Proteomes" id="UP001142372">
    <property type="component" value="Unassembled WGS sequence"/>
</dbReference>
<proteinExistence type="predicted"/>
<gene>
    <name evidence="3" type="ORF">GCM10017584_05530</name>
</gene>
<feature type="transmembrane region" description="Helical" evidence="2">
    <location>
        <begin position="292"/>
        <end position="321"/>
    </location>
</feature>
<keyword evidence="1" id="KW-0175">Coiled coil</keyword>
<organism evidence="3 4">
    <name type="scientific">Leifsonia poae</name>
    <dbReference type="NCBI Taxonomy" id="110933"/>
    <lineage>
        <taxon>Bacteria</taxon>
        <taxon>Bacillati</taxon>
        <taxon>Actinomycetota</taxon>
        <taxon>Actinomycetes</taxon>
        <taxon>Micrococcales</taxon>
        <taxon>Microbacteriaceae</taxon>
        <taxon>Leifsonia</taxon>
    </lineage>
</organism>
<keyword evidence="4" id="KW-1185">Reference proteome</keyword>
<keyword evidence="2" id="KW-0472">Membrane</keyword>